<dbReference type="Proteomes" id="UP001308005">
    <property type="component" value="Unassembled WGS sequence"/>
</dbReference>
<name>A0ABU6CSM3_9GAMM</name>
<feature type="transmembrane region" description="Helical" evidence="1">
    <location>
        <begin position="7"/>
        <end position="25"/>
    </location>
</feature>
<organism evidence="2 3">
    <name type="scientific">Candidatus Thiothrix phosphatis</name>
    <dbReference type="NCBI Taxonomy" id="3112415"/>
    <lineage>
        <taxon>Bacteria</taxon>
        <taxon>Pseudomonadati</taxon>
        <taxon>Pseudomonadota</taxon>
        <taxon>Gammaproteobacteria</taxon>
        <taxon>Thiotrichales</taxon>
        <taxon>Thiotrichaceae</taxon>
        <taxon>Thiothrix</taxon>
    </lineage>
</organism>
<accession>A0ABU6CSM3</accession>
<reference evidence="2 3" key="2">
    <citation type="submission" date="2024-01" db="EMBL/GenBank/DDBJ databases">
        <authorList>
            <person name="Xie X."/>
        </authorList>
    </citation>
    <scope>NUCLEOTIDE SEQUENCE [LARGE SCALE GENOMIC DNA]</scope>
    <source>
        <strain evidence="2">SCUT-1</strain>
    </source>
</reference>
<dbReference type="EMBL" id="JAYMYJ010000017">
    <property type="protein sequence ID" value="MEB4589775.1"/>
    <property type="molecule type" value="Genomic_DNA"/>
</dbReference>
<evidence type="ECO:0000256" key="1">
    <source>
        <dbReference type="SAM" id="Phobius"/>
    </source>
</evidence>
<reference evidence="3" key="1">
    <citation type="submission" date="2023-07" db="EMBL/GenBank/DDBJ databases">
        <title>The carbon used by Thiothrix.</title>
        <authorList>
            <person name="Chen L."/>
        </authorList>
    </citation>
    <scope>NUCLEOTIDE SEQUENCE [LARGE SCALE GENOMIC DNA]</scope>
</reference>
<keyword evidence="1" id="KW-1133">Transmembrane helix</keyword>
<evidence type="ECO:0000313" key="3">
    <source>
        <dbReference type="Proteomes" id="UP001308005"/>
    </source>
</evidence>
<dbReference type="NCBIfam" id="TIGR03165">
    <property type="entry name" value="F1F0_chp_2"/>
    <property type="match status" value="1"/>
</dbReference>
<feature type="transmembrane region" description="Helical" evidence="1">
    <location>
        <begin position="37"/>
        <end position="59"/>
    </location>
</feature>
<protein>
    <submittedName>
        <fullName evidence="2">ATP synthase subunit I</fullName>
    </submittedName>
</protein>
<gene>
    <name evidence="2" type="ORF">VSS37_02160</name>
</gene>
<dbReference type="InterPro" id="IPR017581">
    <property type="entry name" value="AtpR-like"/>
</dbReference>
<feature type="transmembrane region" description="Helical" evidence="1">
    <location>
        <begin position="66"/>
        <end position="84"/>
    </location>
</feature>
<dbReference type="RefSeq" id="WP_324692974.1">
    <property type="nucleotide sequence ID" value="NZ_JAYMYJ010000017.1"/>
</dbReference>
<keyword evidence="1" id="KW-0812">Transmembrane</keyword>
<evidence type="ECO:0000313" key="2">
    <source>
        <dbReference type="EMBL" id="MEB4589775.1"/>
    </source>
</evidence>
<dbReference type="Pfam" id="PF12966">
    <property type="entry name" value="AtpR"/>
    <property type="match status" value="1"/>
</dbReference>
<keyword evidence="3" id="KW-1185">Reference proteome</keyword>
<keyword evidence="1" id="KW-0472">Membrane</keyword>
<proteinExistence type="predicted"/>
<comment type="caution">
    <text evidence="2">The sequence shown here is derived from an EMBL/GenBank/DDBJ whole genome shotgun (WGS) entry which is preliminary data.</text>
</comment>
<sequence length="97" mass="10631">MIEHLTLPLIVGIALGIFFFGGLWWTVRKGSVAVNPALWFFTSFVLRTGVALAGFYAIAAGDWQRLLAALAGFVLARMVITRFAPAPQENNHASQLR</sequence>